<organism evidence="1 2">
    <name type="scientific">Rhizobium halophytocola</name>
    <dbReference type="NCBI Taxonomy" id="735519"/>
    <lineage>
        <taxon>Bacteria</taxon>
        <taxon>Pseudomonadati</taxon>
        <taxon>Pseudomonadota</taxon>
        <taxon>Alphaproteobacteria</taxon>
        <taxon>Hyphomicrobiales</taxon>
        <taxon>Rhizobiaceae</taxon>
        <taxon>Rhizobium/Agrobacterium group</taxon>
        <taxon>Rhizobium</taxon>
    </lineage>
</organism>
<dbReference type="EMBL" id="JAGGJU010000002">
    <property type="protein sequence ID" value="MBP1849388.1"/>
    <property type="molecule type" value="Genomic_DNA"/>
</dbReference>
<proteinExistence type="predicted"/>
<sequence>MTLKIDGSFPDFADVPGFAGAQNLMRNTMRMQVKAFEAAMRCQIEALDFLKRRYAEDIKLMNDLAQSTETKDTFDVMSNFVQNATVEYADETGKIATIGSKLVSETAERVRGEAVTAFEDMAVKTVG</sequence>
<comment type="caution">
    <text evidence="1">The sequence shown here is derived from an EMBL/GenBank/DDBJ whole genome shotgun (WGS) entry which is preliminary data.</text>
</comment>
<name>A0ABS4DUL3_9HYPH</name>
<gene>
    <name evidence="1" type="ORF">J2Z17_000809</name>
</gene>
<evidence type="ECO:0000313" key="2">
    <source>
        <dbReference type="Proteomes" id="UP000759443"/>
    </source>
</evidence>
<evidence type="ECO:0008006" key="3">
    <source>
        <dbReference type="Google" id="ProtNLM"/>
    </source>
</evidence>
<accession>A0ABS4DUL3</accession>
<keyword evidence="2" id="KW-1185">Reference proteome</keyword>
<dbReference type="Proteomes" id="UP000759443">
    <property type="component" value="Unassembled WGS sequence"/>
</dbReference>
<reference evidence="1 2" key="1">
    <citation type="submission" date="2021-03" db="EMBL/GenBank/DDBJ databases">
        <title>Genomic Encyclopedia of Type Strains, Phase IV (KMG-IV): sequencing the most valuable type-strain genomes for metagenomic binning, comparative biology and taxonomic classification.</title>
        <authorList>
            <person name="Goeker M."/>
        </authorList>
    </citation>
    <scope>NUCLEOTIDE SEQUENCE [LARGE SCALE GENOMIC DNA]</scope>
    <source>
        <strain evidence="1 2">DSM 21600</strain>
    </source>
</reference>
<dbReference type="RefSeq" id="WP_245223861.1">
    <property type="nucleotide sequence ID" value="NZ_JAGGJU010000002.1"/>
</dbReference>
<protein>
    <recommendedName>
        <fullName evidence="3">Phasin family protein</fullName>
    </recommendedName>
</protein>
<evidence type="ECO:0000313" key="1">
    <source>
        <dbReference type="EMBL" id="MBP1849388.1"/>
    </source>
</evidence>